<dbReference type="InterPro" id="IPR011641">
    <property type="entry name" value="Tyr-kin_ephrin_A/B_rcpt-like"/>
</dbReference>
<dbReference type="FunFam" id="2.10.25.10:FF:000004">
    <property type="entry name" value="Neurogenic locus notch 1"/>
    <property type="match status" value="1"/>
</dbReference>
<dbReference type="GO" id="GO:0051240">
    <property type="term" value="P:positive regulation of multicellular organismal process"/>
    <property type="evidence" value="ECO:0007669"/>
    <property type="project" value="UniProtKB-ARBA"/>
</dbReference>
<dbReference type="InterPro" id="IPR013320">
    <property type="entry name" value="ConA-like_dom_sf"/>
</dbReference>
<dbReference type="PRINTS" id="PR00895">
    <property type="entry name" value="PENTAXIN"/>
</dbReference>
<evidence type="ECO:0000259" key="14">
    <source>
        <dbReference type="PROSITE" id="PS50825"/>
    </source>
</evidence>
<evidence type="ECO:0000259" key="15">
    <source>
        <dbReference type="PROSITE" id="PS50923"/>
    </source>
</evidence>
<dbReference type="Pfam" id="PF00084">
    <property type="entry name" value="Sushi"/>
    <property type="match status" value="1"/>
</dbReference>
<feature type="domain" description="EGF-like" evidence="11">
    <location>
        <begin position="1161"/>
        <end position="1197"/>
    </location>
</feature>
<proteinExistence type="predicted"/>
<dbReference type="PROSITE" id="PS01187">
    <property type="entry name" value="EGF_CA"/>
    <property type="match status" value="2"/>
</dbReference>
<dbReference type="InterPro" id="IPR003410">
    <property type="entry name" value="HYR_dom"/>
</dbReference>
<dbReference type="CDD" id="cd00033">
    <property type="entry name" value="CCP"/>
    <property type="match status" value="2"/>
</dbReference>
<dbReference type="Gene3D" id="3.40.50.410">
    <property type="entry name" value="von Willebrand factor, type A domain"/>
    <property type="match status" value="1"/>
</dbReference>
<evidence type="ECO:0000256" key="2">
    <source>
        <dbReference type="ARBA" id="ARBA00022525"/>
    </source>
</evidence>
<dbReference type="Pfam" id="PF07699">
    <property type="entry name" value="Ephrin_rec_like"/>
    <property type="match status" value="3"/>
</dbReference>
<evidence type="ECO:0000256" key="9">
    <source>
        <dbReference type="PROSITE-ProRule" id="PRU00302"/>
    </source>
</evidence>
<feature type="domain" description="EGF-like" evidence="11">
    <location>
        <begin position="1123"/>
        <end position="1159"/>
    </location>
</feature>
<feature type="disulfide bond" evidence="8">
    <location>
        <begin position="1187"/>
        <end position="1196"/>
    </location>
</feature>
<dbReference type="PROSITE" id="PS00022">
    <property type="entry name" value="EGF_1"/>
    <property type="match status" value="7"/>
</dbReference>
<keyword evidence="7" id="KW-0325">Glycoprotein</keyword>
<dbReference type="GO" id="GO:0003008">
    <property type="term" value="P:system process"/>
    <property type="evidence" value="ECO:0007669"/>
    <property type="project" value="UniProtKB-ARBA"/>
</dbReference>
<dbReference type="Gene3D" id="2.10.50.10">
    <property type="entry name" value="Tumor Necrosis Factor Receptor, subunit A, domain 2"/>
    <property type="match status" value="3"/>
</dbReference>
<dbReference type="GO" id="GO:0005509">
    <property type="term" value="F:calcium ion binding"/>
    <property type="evidence" value="ECO:0007669"/>
    <property type="project" value="InterPro"/>
</dbReference>
<dbReference type="CDD" id="cd01450">
    <property type="entry name" value="vWFA_subfamily_ECM"/>
    <property type="match status" value="1"/>
</dbReference>
<feature type="domain" description="EGF-like" evidence="11">
    <location>
        <begin position="1046"/>
        <end position="1083"/>
    </location>
</feature>
<feature type="domain" description="VWFD" evidence="16">
    <location>
        <begin position="1654"/>
        <end position="1820"/>
    </location>
</feature>
<feature type="domain" description="EGF-like" evidence="11">
    <location>
        <begin position="1237"/>
        <end position="1273"/>
    </location>
</feature>
<evidence type="ECO:0000259" key="17">
    <source>
        <dbReference type="PROSITE" id="PS51828"/>
    </source>
</evidence>
<keyword evidence="2" id="KW-0964">Secreted</keyword>
<dbReference type="GO" id="GO:0007399">
    <property type="term" value="P:nervous system development"/>
    <property type="evidence" value="ECO:0007669"/>
    <property type="project" value="UniProtKB-ARBA"/>
</dbReference>
<evidence type="ECO:0000256" key="8">
    <source>
        <dbReference type="PROSITE-ProRule" id="PRU00076"/>
    </source>
</evidence>
<dbReference type="PROSITE" id="PS50923">
    <property type="entry name" value="SUSHI"/>
    <property type="match status" value="2"/>
</dbReference>
<dbReference type="PROSITE" id="PS50825">
    <property type="entry name" value="HYR"/>
    <property type="match status" value="2"/>
</dbReference>
<feature type="disulfide bond" evidence="8">
    <location>
        <begin position="1073"/>
        <end position="1082"/>
    </location>
</feature>
<dbReference type="Pfam" id="PF02494">
    <property type="entry name" value="HYR"/>
    <property type="match status" value="2"/>
</dbReference>
<dbReference type="FunFam" id="2.10.25.10:FF:000122">
    <property type="entry name" value="Protein crumbs homolog 2"/>
    <property type="match status" value="1"/>
</dbReference>
<dbReference type="InterPro" id="IPR000742">
    <property type="entry name" value="EGF"/>
</dbReference>
<dbReference type="PROSITE" id="PS50184">
    <property type="entry name" value="VWFC_2"/>
    <property type="match status" value="1"/>
</dbReference>
<dbReference type="SUPFAM" id="SSF53300">
    <property type="entry name" value="vWA-like"/>
    <property type="match status" value="1"/>
</dbReference>
<organism evidence="18 19">
    <name type="scientific">Caerostris darwini</name>
    <dbReference type="NCBI Taxonomy" id="1538125"/>
    <lineage>
        <taxon>Eukaryota</taxon>
        <taxon>Metazoa</taxon>
        <taxon>Ecdysozoa</taxon>
        <taxon>Arthropoda</taxon>
        <taxon>Chelicerata</taxon>
        <taxon>Arachnida</taxon>
        <taxon>Araneae</taxon>
        <taxon>Araneomorphae</taxon>
        <taxon>Entelegynae</taxon>
        <taxon>Araneoidea</taxon>
        <taxon>Araneidae</taxon>
        <taxon>Caerostris</taxon>
    </lineage>
</organism>
<dbReference type="SMART" id="SM00214">
    <property type="entry name" value="VWC"/>
    <property type="match status" value="1"/>
</dbReference>
<feature type="domain" description="VWFC" evidence="12">
    <location>
        <begin position="1592"/>
        <end position="1651"/>
    </location>
</feature>
<dbReference type="InterPro" id="IPR009030">
    <property type="entry name" value="Growth_fac_rcpt_cys_sf"/>
</dbReference>
<dbReference type="PROSITE" id="PS51233">
    <property type="entry name" value="VWFD"/>
    <property type="match status" value="1"/>
</dbReference>
<dbReference type="Gene3D" id="2.60.120.200">
    <property type="match status" value="1"/>
</dbReference>
<sequence>MMFQAVISLLILANAVLCNRVVLTPELETFIGNLEYYTLKPNAVVIVVDESGSIGAKTYEEVKHFTNLVARHFSVTSEHSRIAVVSFANVPRTHVNFIQNSQGTNMCTLLKVINDMGYVAQGTHTSLAMEEARRILVQARPNANKIIILITDGESNFPYSPLNEAERLKAEGVTIFAVGVASINKAEVEGVATSLGHVYMLTDFDFIKDLNDYLKKETNEVSWDYTPDRSFCDGFCDNKTDCCDNHAKCYCGTRGGDYECVCDAGYQGTGHKRGCQVCPKGTYKSTYGKLDCTKCPEHSTTAIEASTSFADCECEVGYEMKGNYCKPIECAKLDTPDGGILVPTNCDNIYGSKCTFKCREGYCPYSCQMSTVGEDPSVLPWNRSPLPVKQCLETGKWSGESFHCEKMRCPVLDPPLHGRHNCTGLHFVFGTSCQLTCEAGYDLQGSNFRTCLVNGTWTGSPTQCEEIKFCRYYCTDGYNLVSKDGKHDGINECLSNKTWSNAGVQIACADVSPPNITCPSSIVKNTDPSKATATVAWEGAVANDNVFVSSIFIKSPNFIKKPPYSFPIGTTKIVYEAFDNSNHSNTCSFTVTVIDKELPQVSECPEDITIFHDKRTPIPVKWKEPVFWDNSGKLNPPLHVRKSGDEFSWGDASTVFYNVSDSSGNAASCQFNVKIKRHSCLPFVPPANGIVTCDQWEDGRLCSVYCPEGYRFASTQYIPNAFECKRVNKTSGKWAPFQCRNCTKFRFPIPDCARIQKRNAVNETIQMDFEVDVCNEEVVKKMREKFIKTLQKSFNPHISGVICPAKGRCKPGNVDITCGNARLKRSVDVQNAVLSVKFNIEMYPDKGENVSEITSKASDTNEASVNASQPFLKEIKTLASQNVKEVYNVDSIKAPKISYQIDLICSLGQIRNDNSCIDCPAGLHDLSKKIKTISDCKAPCQPGTYSRTTFEPCHVCPLHTYQEWELGKDCLKCPNGLFTWRVGSNSSKDCVSPCQPGSFSDTGLEPCTLCDFGFYQNSSQQNSCEECPVGTSTRNKGSIAVEECQKVDACVELQPCSNGSTCMSHGNSYLCVCPYGSLGEQCEQTINFCESDSCTNGGTCVSVLGDYKCLCPVGYSGLNCEINVDDCKNDSCNNNGECIDLINGFSCVCDAGYTGERCQVNIYECASDPCRNGGTCFDKVNGYKCCCPAGFMGENCELELDPCEEITCQNGGTCIPDGTGYVCDCEPQFKGIYCEEKIDQCLNYICFNDGACVNGFDHPYCKCPLGYNGTRCETELIPEYSLNFKNPTTSNFVKLENKEFLYSITVAFFMRTEFTDPEKRPTPVSYSYYDKEKEELVDNALTVYDLNKIVLYLHGETLHTGYVANGDANWHHYAVTWEKDQGKWSFYVDGKSVSSGLHVGERRYFWPGFFILGQEQDSLGGTFSMSEAFAGDITEFNVWNYALFEEEIKSISSTCGIVGNVIPWVIASVHIHGSVTISNDVTICKGIGTCSAKDCYCFYSTENTAEICKHSVQSCNPNPCSYSQECVATDSRHHCSCDVGYEGKLCEYDLNECLENNGGCSHVCVNTPGYYECQCPEGMILSKDGFNCQDINFCKVGEQIFLDGENWISDCQKCICEQGNVQCFELQCVDTTCYPGELWVQLPGNCCPKCVSYAFCSISTNNSLLTFDFSTVEVSNICDFTLIEDCVNGRFSVRMESKQNFSSHGNLIIHQDCQQLRVSEDGEVTINNDSMVLPFKNEDFHIKLNNESIDIWMKSGLNIQWISEEIMVAVPVERANRLCGLCGNYQDHHMRNTDYNFTESKTSDKQGCIIHREETQEKIPVSKSNHLSSFTLTNLFQCVLMFLTYFLMCDIIHLR</sequence>
<dbReference type="InterPro" id="IPR001846">
    <property type="entry name" value="VWF_type-D"/>
</dbReference>
<feature type="domain" description="HYR" evidence="14">
    <location>
        <begin position="509"/>
        <end position="593"/>
    </location>
</feature>
<dbReference type="Pfam" id="PF12661">
    <property type="entry name" value="hEGF"/>
    <property type="match status" value="1"/>
</dbReference>
<dbReference type="InterPro" id="IPR036465">
    <property type="entry name" value="vWFA_dom_sf"/>
</dbReference>
<comment type="caution">
    <text evidence="8">Lacks conserved residue(s) required for the propagation of feature annotation.</text>
</comment>
<protein>
    <submittedName>
        <fullName evidence="18">Neuronal pentraxin receptor</fullName>
    </submittedName>
</protein>
<dbReference type="GO" id="GO:0005576">
    <property type="term" value="C:extracellular region"/>
    <property type="evidence" value="ECO:0007669"/>
    <property type="project" value="UniProtKB-SubCell"/>
</dbReference>
<feature type="signal peptide" evidence="10">
    <location>
        <begin position="1"/>
        <end position="18"/>
    </location>
</feature>
<dbReference type="Gene3D" id="2.10.70.10">
    <property type="entry name" value="Complement Module, domain 1"/>
    <property type="match status" value="2"/>
</dbReference>
<evidence type="ECO:0000256" key="7">
    <source>
        <dbReference type="ARBA" id="ARBA00023180"/>
    </source>
</evidence>
<dbReference type="PANTHER" id="PTHR12916:SF4">
    <property type="entry name" value="UNINFLATABLE, ISOFORM C"/>
    <property type="match status" value="1"/>
</dbReference>
<keyword evidence="9" id="KW-0768">Sushi</keyword>
<dbReference type="EMBL" id="BPLQ01004987">
    <property type="protein sequence ID" value="GIY11993.1"/>
    <property type="molecule type" value="Genomic_DNA"/>
</dbReference>
<dbReference type="SMART" id="SM00032">
    <property type="entry name" value="CCP"/>
    <property type="match status" value="3"/>
</dbReference>
<dbReference type="InterPro" id="IPR013032">
    <property type="entry name" value="EGF-like_CS"/>
</dbReference>
<dbReference type="PRINTS" id="PR00010">
    <property type="entry name" value="EGFBLOOD"/>
</dbReference>
<dbReference type="PROSITE" id="PS50234">
    <property type="entry name" value="VWFA"/>
    <property type="match status" value="1"/>
</dbReference>
<keyword evidence="5" id="KW-0677">Repeat</keyword>
<evidence type="ECO:0000259" key="11">
    <source>
        <dbReference type="PROSITE" id="PS50026"/>
    </source>
</evidence>
<name>A0AAV4QPL5_9ARAC</name>
<evidence type="ECO:0000259" key="13">
    <source>
        <dbReference type="PROSITE" id="PS50234"/>
    </source>
</evidence>
<evidence type="ECO:0000256" key="6">
    <source>
        <dbReference type="ARBA" id="ARBA00023157"/>
    </source>
</evidence>
<evidence type="ECO:0000259" key="16">
    <source>
        <dbReference type="PROSITE" id="PS51233"/>
    </source>
</evidence>
<dbReference type="PROSITE" id="PS00010">
    <property type="entry name" value="ASX_HYDROXYL"/>
    <property type="match status" value="3"/>
</dbReference>
<dbReference type="SMART" id="SM00327">
    <property type="entry name" value="VWA"/>
    <property type="match status" value="1"/>
</dbReference>
<feature type="domain" description="EGF-like" evidence="11">
    <location>
        <begin position="1085"/>
        <end position="1121"/>
    </location>
</feature>
<accession>A0AAV4QPL5</accession>
<gene>
    <name evidence="18" type="primary">Nptxr</name>
    <name evidence="18" type="ORF">CDAR_449381</name>
</gene>
<feature type="domain" description="Sushi" evidence="15">
    <location>
        <begin position="328"/>
        <end position="406"/>
    </location>
</feature>
<evidence type="ECO:0000256" key="4">
    <source>
        <dbReference type="ARBA" id="ARBA00022729"/>
    </source>
</evidence>
<feature type="chain" id="PRO_5043708256" evidence="10">
    <location>
        <begin position="19"/>
        <end position="1855"/>
    </location>
</feature>
<evidence type="ECO:0000256" key="5">
    <source>
        <dbReference type="ARBA" id="ARBA00022737"/>
    </source>
</evidence>
<feature type="disulfide bond" evidence="8">
    <location>
        <begin position="1149"/>
        <end position="1158"/>
    </location>
</feature>
<feature type="domain" description="VWFA" evidence="13">
    <location>
        <begin position="43"/>
        <end position="214"/>
    </location>
</feature>
<keyword evidence="3 8" id="KW-0245">EGF-like domain</keyword>
<feature type="domain" description="EGF-like" evidence="11">
    <location>
        <begin position="1199"/>
        <end position="1235"/>
    </location>
</feature>
<dbReference type="Gene3D" id="2.10.25.10">
    <property type="entry name" value="Laminin"/>
    <property type="match status" value="8"/>
</dbReference>
<evidence type="ECO:0000256" key="1">
    <source>
        <dbReference type="ARBA" id="ARBA00004613"/>
    </source>
</evidence>
<feature type="disulfide bond" evidence="8">
    <location>
        <begin position="1225"/>
        <end position="1234"/>
    </location>
</feature>
<evidence type="ECO:0000313" key="18">
    <source>
        <dbReference type="EMBL" id="GIY11993.1"/>
    </source>
</evidence>
<dbReference type="PROSITE" id="PS01186">
    <property type="entry name" value="EGF_2"/>
    <property type="match status" value="5"/>
</dbReference>
<dbReference type="SMART" id="SM01411">
    <property type="entry name" value="Ephrin_rec_like"/>
    <property type="match status" value="3"/>
</dbReference>
<dbReference type="InterPro" id="IPR002035">
    <property type="entry name" value="VWF_A"/>
</dbReference>
<dbReference type="InterPro" id="IPR001881">
    <property type="entry name" value="EGF-like_Ca-bd_dom"/>
</dbReference>
<dbReference type="FunFam" id="2.10.25.10:FF:000045">
    <property type="entry name" value="Slit guidance ligand 2"/>
    <property type="match status" value="1"/>
</dbReference>
<comment type="caution">
    <text evidence="18">The sequence shown here is derived from an EMBL/GenBank/DDBJ whole genome shotgun (WGS) entry which is preliminary data.</text>
</comment>
<dbReference type="Pfam" id="PF14670">
    <property type="entry name" value="FXa_inhibition"/>
    <property type="match status" value="1"/>
</dbReference>
<dbReference type="Pfam" id="PF00354">
    <property type="entry name" value="Pentaxin"/>
    <property type="match status" value="1"/>
</dbReference>
<dbReference type="InterPro" id="IPR000436">
    <property type="entry name" value="Sushi_SCR_CCP_dom"/>
</dbReference>
<dbReference type="PANTHER" id="PTHR12916">
    <property type="entry name" value="CYTOCHROME C OXIDASE POLYPEPTIDE VIC-2"/>
    <property type="match status" value="1"/>
</dbReference>
<dbReference type="Pfam" id="PF00094">
    <property type="entry name" value="VWD"/>
    <property type="match status" value="1"/>
</dbReference>
<dbReference type="Pfam" id="PF00093">
    <property type="entry name" value="VWC"/>
    <property type="match status" value="1"/>
</dbReference>
<dbReference type="PROSITE" id="PS50026">
    <property type="entry name" value="EGF_3"/>
    <property type="match status" value="7"/>
</dbReference>
<feature type="domain" description="HYR" evidence="14">
    <location>
        <begin position="594"/>
        <end position="677"/>
    </location>
</feature>
<dbReference type="PROSITE" id="PS51828">
    <property type="entry name" value="PTX_2"/>
    <property type="match status" value="1"/>
</dbReference>
<dbReference type="InterPro" id="IPR001759">
    <property type="entry name" value="PTX_dom"/>
</dbReference>
<dbReference type="Pfam" id="PF00008">
    <property type="entry name" value="EGF"/>
    <property type="match status" value="5"/>
</dbReference>
<keyword evidence="6 8" id="KW-1015">Disulfide bond</keyword>
<dbReference type="SUPFAM" id="SSF57535">
    <property type="entry name" value="Complement control module/SCR domain"/>
    <property type="match status" value="2"/>
</dbReference>
<feature type="disulfide bond" evidence="8">
    <location>
        <begin position="1263"/>
        <end position="1272"/>
    </location>
</feature>
<keyword evidence="18" id="KW-0675">Receptor</keyword>
<keyword evidence="4 10" id="KW-0732">Signal</keyword>
<comment type="subcellular location">
    <subcellularLocation>
        <location evidence="1">Secreted</location>
    </subcellularLocation>
</comment>
<dbReference type="InterPro" id="IPR000152">
    <property type="entry name" value="EGF-type_Asp/Asn_hydroxyl_site"/>
</dbReference>
<feature type="disulfide bond" evidence="8">
    <location>
        <begin position="1537"/>
        <end position="1546"/>
    </location>
</feature>
<dbReference type="SUPFAM" id="SSF57196">
    <property type="entry name" value="EGF/Laminin"/>
    <property type="match status" value="8"/>
</dbReference>
<evidence type="ECO:0000256" key="10">
    <source>
        <dbReference type="SAM" id="SignalP"/>
    </source>
</evidence>
<evidence type="ECO:0000256" key="3">
    <source>
        <dbReference type="ARBA" id="ARBA00022536"/>
    </source>
</evidence>
<evidence type="ECO:0000313" key="19">
    <source>
        <dbReference type="Proteomes" id="UP001054837"/>
    </source>
</evidence>
<dbReference type="Proteomes" id="UP001054837">
    <property type="component" value="Unassembled WGS sequence"/>
</dbReference>
<evidence type="ECO:0000259" key="12">
    <source>
        <dbReference type="PROSITE" id="PS50184"/>
    </source>
</evidence>
<dbReference type="InterPro" id="IPR001007">
    <property type="entry name" value="VWF_dom"/>
</dbReference>
<feature type="domain" description="EGF-like" evidence="11">
    <location>
        <begin position="1511"/>
        <end position="1547"/>
    </location>
</feature>
<dbReference type="PROSITE" id="PS01208">
    <property type="entry name" value="VWFC_1"/>
    <property type="match status" value="1"/>
</dbReference>
<dbReference type="SMART" id="SM00179">
    <property type="entry name" value="EGF_CA"/>
    <property type="match status" value="8"/>
</dbReference>
<feature type="domain" description="Pentraxin (PTX)" evidence="17">
    <location>
        <begin position="1278"/>
        <end position="1483"/>
    </location>
</feature>
<dbReference type="SMART" id="SM00216">
    <property type="entry name" value="VWD"/>
    <property type="match status" value="1"/>
</dbReference>
<keyword evidence="19" id="KW-1185">Reference proteome</keyword>
<dbReference type="GO" id="GO:0032991">
    <property type="term" value="C:protein-containing complex"/>
    <property type="evidence" value="ECO:0007669"/>
    <property type="project" value="UniProtKB-ARBA"/>
</dbReference>
<dbReference type="Pfam" id="PF00092">
    <property type="entry name" value="VWA"/>
    <property type="match status" value="1"/>
</dbReference>
<dbReference type="SUPFAM" id="SSF49899">
    <property type="entry name" value="Concanavalin A-like lectins/glucanases"/>
    <property type="match status" value="1"/>
</dbReference>
<feature type="disulfide bond" evidence="9">
    <location>
        <begin position="437"/>
        <end position="464"/>
    </location>
</feature>
<feature type="domain" description="Sushi" evidence="15">
    <location>
        <begin position="407"/>
        <end position="466"/>
    </location>
</feature>
<dbReference type="SMART" id="SM00159">
    <property type="entry name" value="PTX"/>
    <property type="match status" value="1"/>
</dbReference>
<dbReference type="SMART" id="SM00181">
    <property type="entry name" value="EGF"/>
    <property type="match status" value="9"/>
</dbReference>
<dbReference type="InterPro" id="IPR035976">
    <property type="entry name" value="Sushi/SCR/CCP_sf"/>
</dbReference>
<dbReference type="CDD" id="cd00054">
    <property type="entry name" value="EGF_CA"/>
    <property type="match status" value="7"/>
</dbReference>
<feature type="disulfide bond" evidence="8">
    <location>
        <begin position="1111"/>
        <end position="1120"/>
    </location>
</feature>
<dbReference type="FunFam" id="2.10.25.10:FF:000240">
    <property type="entry name" value="Vitamin K-dependent protein S"/>
    <property type="match status" value="1"/>
</dbReference>
<dbReference type="InterPro" id="IPR018097">
    <property type="entry name" value="EGF_Ca-bd_CS"/>
</dbReference>
<dbReference type="SUPFAM" id="SSF57184">
    <property type="entry name" value="Growth factor receptor domain"/>
    <property type="match status" value="1"/>
</dbReference>
<reference evidence="18 19" key="1">
    <citation type="submission" date="2021-06" db="EMBL/GenBank/DDBJ databases">
        <title>Caerostris darwini draft genome.</title>
        <authorList>
            <person name="Kono N."/>
            <person name="Arakawa K."/>
        </authorList>
    </citation>
    <scope>NUCLEOTIDE SEQUENCE [LARGE SCALE GENOMIC DNA]</scope>
</reference>
<dbReference type="SUPFAM" id="SSF57603">
    <property type="entry name" value="FnI-like domain"/>
    <property type="match status" value="1"/>
</dbReference>